<sequence>MTTTPPTERRLYVSMITSLDGYIEGPGRELDWFQDGSPQFERYCDEMIDSVGLAVYGRTSYELMLQYWPDAEARPRSPQDLAFARKMNALPKVVLSRTLTHAAWANTRVARDPEEIAALKRQPGKPIVAWAGAALVSTLIEHRLVDELRLIVHPVVLGGGTPLFARRDQRLSLRQIRTQNLGGGLSVLCYEPVWS</sequence>
<evidence type="ECO:0000259" key="1">
    <source>
        <dbReference type="Pfam" id="PF01872"/>
    </source>
</evidence>
<protein>
    <submittedName>
        <fullName evidence="2">Dihydrofolate reductase family protein</fullName>
    </submittedName>
</protein>
<dbReference type="InterPro" id="IPR050765">
    <property type="entry name" value="Riboflavin_Biosynth_HTPR"/>
</dbReference>
<gene>
    <name evidence="2" type="ORF">POL72_13490</name>
</gene>
<evidence type="ECO:0000313" key="3">
    <source>
        <dbReference type="Proteomes" id="UP001217485"/>
    </source>
</evidence>
<dbReference type="SUPFAM" id="SSF53597">
    <property type="entry name" value="Dihydrofolate reductase-like"/>
    <property type="match status" value="1"/>
</dbReference>
<proteinExistence type="predicted"/>
<dbReference type="InterPro" id="IPR024072">
    <property type="entry name" value="DHFR-like_dom_sf"/>
</dbReference>
<feature type="domain" description="Bacterial bifunctional deaminase-reductase C-terminal" evidence="1">
    <location>
        <begin position="11"/>
        <end position="185"/>
    </location>
</feature>
<dbReference type="Gene3D" id="3.40.430.10">
    <property type="entry name" value="Dihydrofolate Reductase, subunit A"/>
    <property type="match status" value="1"/>
</dbReference>
<dbReference type="Pfam" id="PF01872">
    <property type="entry name" value="RibD_C"/>
    <property type="match status" value="1"/>
</dbReference>
<dbReference type="PANTHER" id="PTHR38011">
    <property type="entry name" value="DIHYDROFOLATE REDUCTASE FAMILY PROTEIN (AFU_ORTHOLOGUE AFUA_8G06820)"/>
    <property type="match status" value="1"/>
</dbReference>
<dbReference type="EMBL" id="JAQNDK010000001">
    <property type="protein sequence ID" value="MDC0678752.1"/>
    <property type="molecule type" value="Genomic_DNA"/>
</dbReference>
<dbReference type="InterPro" id="IPR002734">
    <property type="entry name" value="RibDG_C"/>
</dbReference>
<organism evidence="2 3">
    <name type="scientific">Sorangium atrum</name>
    <dbReference type="NCBI Taxonomy" id="2995308"/>
    <lineage>
        <taxon>Bacteria</taxon>
        <taxon>Pseudomonadati</taxon>
        <taxon>Myxococcota</taxon>
        <taxon>Polyangia</taxon>
        <taxon>Polyangiales</taxon>
        <taxon>Polyangiaceae</taxon>
        <taxon>Sorangium</taxon>
    </lineage>
</organism>
<accession>A0ABT5BX74</accession>
<comment type="caution">
    <text evidence="2">The sequence shown here is derived from an EMBL/GenBank/DDBJ whole genome shotgun (WGS) entry which is preliminary data.</text>
</comment>
<keyword evidence="3" id="KW-1185">Reference proteome</keyword>
<name>A0ABT5BX74_9BACT</name>
<dbReference type="RefSeq" id="WP_272095592.1">
    <property type="nucleotide sequence ID" value="NZ_JAQNDK010000001.1"/>
</dbReference>
<dbReference type="PANTHER" id="PTHR38011:SF11">
    <property type="entry name" value="2,5-DIAMINO-6-RIBOSYLAMINO-4(3H)-PYRIMIDINONE 5'-PHOSPHATE REDUCTASE"/>
    <property type="match status" value="1"/>
</dbReference>
<dbReference type="Proteomes" id="UP001217485">
    <property type="component" value="Unassembled WGS sequence"/>
</dbReference>
<reference evidence="2 3" key="1">
    <citation type="submission" date="2023-01" db="EMBL/GenBank/DDBJ databases">
        <title>Minimal conservation of predation-associated metabolite biosynthetic gene clusters underscores biosynthetic potential of Myxococcota including descriptions for ten novel species: Archangium lansinium sp. nov., Myxococcus landrumus sp. nov., Nannocystis bai.</title>
        <authorList>
            <person name="Ahearne A."/>
            <person name="Stevens C."/>
            <person name="Dowd S."/>
        </authorList>
    </citation>
    <scope>NUCLEOTIDE SEQUENCE [LARGE SCALE GENOMIC DNA]</scope>
    <source>
        <strain evidence="2 3">WIWO2</strain>
    </source>
</reference>
<evidence type="ECO:0000313" key="2">
    <source>
        <dbReference type="EMBL" id="MDC0678752.1"/>
    </source>
</evidence>